<evidence type="ECO:0000256" key="3">
    <source>
        <dbReference type="SAM" id="MobiDB-lite"/>
    </source>
</evidence>
<accession>A0A152A656</accession>
<dbReference type="PANTHER" id="PTHR45876:SF12">
    <property type="entry name" value="GTPASE ACTIVATING PROTEIN HOMOLOG 4"/>
    <property type="match status" value="1"/>
</dbReference>
<keyword evidence="1" id="KW-0343">GTPase activation</keyword>
<dbReference type="AlphaFoldDB" id="A0A152A656"/>
<feature type="domain" description="F-BAR" evidence="5">
    <location>
        <begin position="1"/>
        <end position="255"/>
    </location>
</feature>
<proteinExistence type="predicted"/>
<dbReference type="SUPFAM" id="SSF48350">
    <property type="entry name" value="GTPase activation domain, GAP"/>
    <property type="match status" value="1"/>
</dbReference>
<keyword evidence="2" id="KW-0175">Coiled coil</keyword>
<dbReference type="OrthoDB" id="437889at2759"/>
<dbReference type="Pfam" id="PF00620">
    <property type="entry name" value="RhoGAP"/>
    <property type="match status" value="1"/>
</dbReference>
<feature type="compositionally biased region" description="Pro residues" evidence="3">
    <location>
        <begin position="820"/>
        <end position="830"/>
    </location>
</feature>
<feature type="compositionally biased region" description="Pro residues" evidence="3">
    <location>
        <begin position="630"/>
        <end position="648"/>
    </location>
</feature>
<dbReference type="InterPro" id="IPR031160">
    <property type="entry name" value="F_BAR_dom"/>
</dbReference>
<feature type="compositionally biased region" description="Pro residues" evidence="3">
    <location>
        <begin position="582"/>
        <end position="595"/>
    </location>
</feature>
<sequence length="830" mass="91335">MNVGSTKLPANNEIELISEEIDKGLNDSTTIRKFLEKRIQIEEEYAKSLQKLCKSQPNLKKIGGITSAFAVMVENLNQYSNHILAIAQKVNDDISEPLNTFIKDLKSEHKTYVSDGQDLAKERKAVFDALRNSKSNYDSIFKDPESDASKIGIAEEEYREQISIANKYENLFHSEKLPKIQNDIQRLETIRMQKMKTNLKKFIAEFESAPIKFTQTQKESEDIVNAIDTKRDIMAFVNFNKSINTATPEFVFEACEKEKKKKGWRSTMSVLGINIGGSSNSGANQQSERVIHTGNYSKHSHDDTSHQSPNAVFHVPIGEVMSKQKNRYPDLDVPYVLVLLVQLIKRNDGFKTEGIFRIPGHNESITLLKKQLNEGDYKVQETNVHVLASLLKLWLREMPQPLIPDALYDKAVQCENTDDLIQIVFKQLPSINQKIVTFIVSFLNDLISPDNVLLSKMNLDNVSMVFAPSFLRCTNPEKILTNVELEKYFIKILIESHSTLLDICPLNLIEIEVNNADNGADENSTASSPSNSFNSNNTFTPTTSPTNTTIPPAIVHLTPISSPQLPSQRVIQQQQQQQTSPHKPPVPSGPLPKPPSSANSTPGTSPQLPGQRPQVFPPLIPKPRATVEQSPPPNNNYTPPPSNNPIPLSPNTSSLSVSGGSTPVPLSTKSPSSSSLLNLSSSGGSNSPIQTPKHSASTLNLSSGSGSSPNSPNLIKKTVRPVLPPPPSLASHLNGQQIPTSSNPLLTTAYNNQLSSSSSNTYTKEQENKIDPEALEILKSMKSASKTSSLKDVRPLPSQDQPSSSPTVPTKSFLNKGFQLPPPPSLPKSG</sequence>
<evidence type="ECO:0000259" key="4">
    <source>
        <dbReference type="PROSITE" id="PS50238"/>
    </source>
</evidence>
<feature type="compositionally biased region" description="Polar residues" evidence="3">
    <location>
        <begin position="689"/>
        <end position="698"/>
    </location>
</feature>
<feature type="compositionally biased region" description="Polar residues" evidence="3">
    <location>
        <begin position="559"/>
        <end position="571"/>
    </location>
</feature>
<dbReference type="PROSITE" id="PS50238">
    <property type="entry name" value="RHOGAP"/>
    <property type="match status" value="1"/>
</dbReference>
<dbReference type="SMART" id="SM00324">
    <property type="entry name" value="RhoGAP"/>
    <property type="match status" value="1"/>
</dbReference>
<dbReference type="PROSITE" id="PS51741">
    <property type="entry name" value="F_BAR"/>
    <property type="match status" value="1"/>
</dbReference>
<dbReference type="SMART" id="SM00055">
    <property type="entry name" value="FCH"/>
    <property type="match status" value="1"/>
</dbReference>
<feature type="compositionally biased region" description="Polar residues" evidence="3">
    <location>
        <begin position="598"/>
        <end position="608"/>
    </location>
</feature>
<feature type="compositionally biased region" description="Low complexity" evidence="3">
    <location>
        <begin position="699"/>
        <end position="714"/>
    </location>
</feature>
<dbReference type="EMBL" id="LODT01000006">
    <property type="protein sequence ID" value="KYR01703.1"/>
    <property type="molecule type" value="Genomic_DNA"/>
</dbReference>
<dbReference type="InterPro" id="IPR000198">
    <property type="entry name" value="RhoGAP_dom"/>
</dbReference>
<dbReference type="Pfam" id="PF00611">
    <property type="entry name" value="FCH"/>
    <property type="match status" value="1"/>
</dbReference>
<evidence type="ECO:0000313" key="6">
    <source>
        <dbReference type="EMBL" id="KYR01703.1"/>
    </source>
</evidence>
<evidence type="ECO:0000259" key="5">
    <source>
        <dbReference type="PROSITE" id="PS51741"/>
    </source>
</evidence>
<dbReference type="FunCoup" id="A0A152A656">
    <property type="interactions" value="58"/>
</dbReference>
<feature type="domain" description="Rho-GAP" evidence="4">
    <location>
        <begin position="315"/>
        <end position="501"/>
    </location>
</feature>
<dbReference type="InParanoid" id="A0A152A656"/>
<dbReference type="Gene3D" id="1.20.1270.60">
    <property type="entry name" value="Arfaptin homology (AH) domain/BAR domain"/>
    <property type="match status" value="1"/>
</dbReference>
<comment type="caution">
    <text evidence="6">The sequence shown here is derived from an EMBL/GenBank/DDBJ whole genome shotgun (WGS) entry which is preliminary data.</text>
</comment>
<evidence type="ECO:0000256" key="2">
    <source>
        <dbReference type="PROSITE-ProRule" id="PRU01077"/>
    </source>
</evidence>
<organism evidence="6 7">
    <name type="scientific">Tieghemostelium lacteum</name>
    <name type="common">Slime mold</name>
    <name type="synonym">Dictyostelium lacteum</name>
    <dbReference type="NCBI Taxonomy" id="361077"/>
    <lineage>
        <taxon>Eukaryota</taxon>
        <taxon>Amoebozoa</taxon>
        <taxon>Evosea</taxon>
        <taxon>Eumycetozoa</taxon>
        <taxon>Dictyostelia</taxon>
        <taxon>Dictyosteliales</taxon>
        <taxon>Raperosteliaceae</taxon>
        <taxon>Tieghemostelium</taxon>
    </lineage>
</organism>
<dbReference type="PANTHER" id="PTHR45876">
    <property type="entry name" value="FI04035P"/>
    <property type="match status" value="1"/>
</dbReference>
<dbReference type="InterPro" id="IPR008936">
    <property type="entry name" value="Rho_GTPase_activation_prot"/>
</dbReference>
<evidence type="ECO:0000313" key="7">
    <source>
        <dbReference type="Proteomes" id="UP000076078"/>
    </source>
</evidence>
<dbReference type="InterPro" id="IPR001060">
    <property type="entry name" value="FCH_dom"/>
</dbReference>
<gene>
    <name evidence="6" type="ORF">DLAC_01708</name>
</gene>
<feature type="region of interest" description="Disordered" evidence="3">
    <location>
        <begin position="520"/>
        <end position="830"/>
    </location>
</feature>
<feature type="compositionally biased region" description="Low complexity" evidence="3">
    <location>
        <begin position="795"/>
        <end position="806"/>
    </location>
</feature>
<evidence type="ECO:0000256" key="1">
    <source>
        <dbReference type="ARBA" id="ARBA00022468"/>
    </source>
</evidence>
<dbReference type="GO" id="GO:0005737">
    <property type="term" value="C:cytoplasm"/>
    <property type="evidence" value="ECO:0007669"/>
    <property type="project" value="TreeGrafter"/>
</dbReference>
<dbReference type="Proteomes" id="UP000076078">
    <property type="component" value="Unassembled WGS sequence"/>
</dbReference>
<dbReference type="SUPFAM" id="SSF103657">
    <property type="entry name" value="BAR/IMD domain-like"/>
    <property type="match status" value="1"/>
</dbReference>
<dbReference type="CDD" id="cd07610">
    <property type="entry name" value="FCH_F-BAR"/>
    <property type="match status" value="1"/>
</dbReference>
<dbReference type="InterPro" id="IPR027267">
    <property type="entry name" value="AH/BAR_dom_sf"/>
</dbReference>
<protein>
    <submittedName>
        <fullName evidence="6">RhoGAP domain-containing protein</fullName>
    </submittedName>
</protein>
<feature type="compositionally biased region" description="Polar residues" evidence="3">
    <location>
        <begin position="731"/>
        <end position="763"/>
    </location>
</feature>
<feature type="compositionally biased region" description="Low complexity" evidence="3">
    <location>
        <begin position="649"/>
        <end position="688"/>
    </location>
</feature>
<dbReference type="Gene3D" id="1.10.555.10">
    <property type="entry name" value="Rho GTPase activation protein"/>
    <property type="match status" value="1"/>
</dbReference>
<keyword evidence="7" id="KW-1185">Reference proteome</keyword>
<dbReference type="GO" id="GO:0007165">
    <property type="term" value="P:signal transduction"/>
    <property type="evidence" value="ECO:0007669"/>
    <property type="project" value="InterPro"/>
</dbReference>
<name>A0A152A656_TIELA</name>
<reference evidence="6 7" key="1">
    <citation type="submission" date="2015-12" db="EMBL/GenBank/DDBJ databases">
        <title>Dictyostelia acquired genes for synthesis and detection of signals that induce cell-type specialization by lateral gene transfer from prokaryotes.</title>
        <authorList>
            <person name="Gloeckner G."/>
            <person name="Schaap P."/>
        </authorList>
    </citation>
    <scope>NUCLEOTIDE SEQUENCE [LARGE SCALE GENOMIC DNA]</scope>
    <source>
        <strain evidence="6 7">TK</strain>
    </source>
</reference>
<feature type="compositionally biased region" description="Low complexity" evidence="3">
    <location>
        <begin position="523"/>
        <end position="554"/>
    </location>
</feature>
<feature type="compositionally biased region" description="Low complexity" evidence="3">
    <location>
        <begin position="572"/>
        <end position="581"/>
    </location>
</feature>
<dbReference type="GO" id="GO:0005096">
    <property type="term" value="F:GTPase activator activity"/>
    <property type="evidence" value="ECO:0007669"/>
    <property type="project" value="UniProtKB-KW"/>
</dbReference>